<keyword evidence="5 8" id="KW-0067">ATP-binding</keyword>
<proteinExistence type="inferred from homology"/>
<dbReference type="FunCoup" id="A0A090M3E3">
    <property type="interactions" value="1985"/>
</dbReference>
<accession>A0A090M3E3</accession>
<dbReference type="STRING" id="70448.A0A090M3E3"/>
<evidence type="ECO:0000256" key="7">
    <source>
        <dbReference type="ARBA" id="ARBA00029602"/>
    </source>
</evidence>
<dbReference type="Gene3D" id="3.50.7.10">
    <property type="entry name" value="GroEL"/>
    <property type="match status" value="1"/>
</dbReference>
<evidence type="ECO:0000256" key="2">
    <source>
        <dbReference type="ARBA" id="ARBA00008020"/>
    </source>
</evidence>
<dbReference type="PRINTS" id="PR00304">
    <property type="entry name" value="TCOMPLEXTCP1"/>
</dbReference>
<dbReference type="CDD" id="cd03341">
    <property type="entry name" value="TCP1_theta"/>
    <property type="match status" value="1"/>
</dbReference>
<dbReference type="Gene3D" id="3.30.260.10">
    <property type="entry name" value="TCP-1-like chaperonin intermediate domain"/>
    <property type="match status" value="1"/>
</dbReference>
<dbReference type="EMBL" id="KZ155826">
    <property type="protein sequence ID" value="OUS43952.1"/>
    <property type="molecule type" value="Genomic_DNA"/>
</dbReference>
<dbReference type="Pfam" id="PF00118">
    <property type="entry name" value="Cpn60_TCP1"/>
    <property type="match status" value="1"/>
</dbReference>
<dbReference type="InterPro" id="IPR027409">
    <property type="entry name" value="GroEL-like_apical_dom_sf"/>
</dbReference>
<keyword evidence="3" id="KW-0963">Cytoplasm</keyword>
<dbReference type="GO" id="GO:0016887">
    <property type="term" value="F:ATP hydrolysis activity"/>
    <property type="evidence" value="ECO:0007669"/>
    <property type="project" value="InterPro"/>
</dbReference>
<dbReference type="InterPro" id="IPR002423">
    <property type="entry name" value="Cpn60/GroEL/TCP-1"/>
</dbReference>
<evidence type="ECO:0000256" key="3">
    <source>
        <dbReference type="ARBA" id="ARBA00022490"/>
    </source>
</evidence>
<sequence>MSGGLPYGLQSMLKDGHKHLSGLEEAVIKNIEACRQLSKITRTSLGPNGMNKMVINHLEKLFVTSDAAVIVRELEVAHPAARLVVMAAQSQEREMGDGTNFVVSFGGELLGLAEELIREGLHPSEIVEGYEKAAAKALAWMEELVIDGSEVLDVRDVKAVAGRIKGTLSSKQHGFEHKLSAVIAEACVDVLPKNAMNFNVDNVRTTKIPGSSLSDCSVVQGMVIRRGVEGTIRSVKNAKVVVFGCAVDTSTTETKGTVLISSAKELEAYSKGEEAKMEEYIKDIADAGAKVVVTGQSFGEMAIHFIERYGLMAIKVPSKFELRRLCRATNSRALVKLGRPEADELGFASSIEVREIGGTQCIVVSQDDHTSRVSTVVLRGSTESALDDMERAVDDGVNAVKALTKDSRTLPAGGATEIELAHRLAAFGRKQTGLDQYAIQKFAQALEVVPRTLAENAGVNATDCVYNLYAAHANGDISAGVDITGDASHIDLGATQGIYDVFLVKHWALKYAVDAVCTVLRVDTIIMSKFAGAGGGAAPPGESDD</sequence>
<evidence type="ECO:0000256" key="4">
    <source>
        <dbReference type="ARBA" id="ARBA00022741"/>
    </source>
</evidence>
<dbReference type="EMBL" id="CAID01000003">
    <property type="protein sequence ID" value="CEF97197.1"/>
    <property type="molecule type" value="Genomic_DNA"/>
</dbReference>
<dbReference type="GO" id="GO:0140662">
    <property type="term" value="F:ATP-dependent protein folding chaperone"/>
    <property type="evidence" value="ECO:0007669"/>
    <property type="project" value="InterPro"/>
</dbReference>
<dbReference type="PROSITE" id="PS00750">
    <property type="entry name" value="TCP1_1"/>
    <property type="match status" value="1"/>
</dbReference>
<evidence type="ECO:0000256" key="6">
    <source>
        <dbReference type="ARBA" id="ARBA00023186"/>
    </source>
</evidence>
<dbReference type="InterPro" id="IPR002194">
    <property type="entry name" value="Chaperonin_TCP-1_CS"/>
</dbReference>
<organism evidence="9 11">
    <name type="scientific">Ostreococcus tauri</name>
    <name type="common">Marine green alga</name>
    <dbReference type="NCBI Taxonomy" id="70448"/>
    <lineage>
        <taxon>Eukaryota</taxon>
        <taxon>Viridiplantae</taxon>
        <taxon>Chlorophyta</taxon>
        <taxon>Mamiellophyceae</taxon>
        <taxon>Mamiellales</taxon>
        <taxon>Bathycoccaceae</taxon>
        <taxon>Ostreococcus</taxon>
    </lineage>
</organism>
<gene>
    <name evidence="10" type="ORF">BE221DRAFT_194074</name>
    <name evidence="9" type="ORF">OT_ostta03g03520</name>
</gene>
<dbReference type="Gene3D" id="1.10.560.10">
    <property type="entry name" value="GroEL-like equatorial domain"/>
    <property type="match status" value="1"/>
</dbReference>
<dbReference type="InterPro" id="IPR012721">
    <property type="entry name" value="Chap_CCT_theta"/>
</dbReference>
<dbReference type="InterPro" id="IPR027413">
    <property type="entry name" value="GROEL-like_equatorial_sf"/>
</dbReference>
<dbReference type="PANTHER" id="PTHR11353">
    <property type="entry name" value="CHAPERONIN"/>
    <property type="match status" value="1"/>
</dbReference>
<dbReference type="GO" id="GO:0005524">
    <property type="term" value="F:ATP binding"/>
    <property type="evidence" value="ECO:0007669"/>
    <property type="project" value="UniProtKB-KW"/>
</dbReference>
<dbReference type="AlphaFoldDB" id="A0A090M3E3"/>
<evidence type="ECO:0000313" key="11">
    <source>
        <dbReference type="Proteomes" id="UP000009170"/>
    </source>
</evidence>
<evidence type="ECO:0000313" key="9">
    <source>
        <dbReference type="EMBL" id="CEF97197.1"/>
    </source>
</evidence>
<reference evidence="9 11" key="1">
    <citation type="journal article" date="2006" name="Proc. Natl. Acad. Sci. U.S.A.">
        <title>Genome analysis of the smallest free-living eukaryote Ostreococcus tauri unveils many unique features.</title>
        <authorList>
            <person name="Derelle E."/>
            <person name="Ferraz C."/>
            <person name="Rombauts S."/>
            <person name="Rouze P."/>
            <person name="Worden A.Z."/>
            <person name="Robbens S."/>
            <person name="Partensky F."/>
            <person name="Degroeve S."/>
            <person name="Echeynie S."/>
            <person name="Cooke R."/>
            <person name="Saeys Y."/>
            <person name="Wuyts J."/>
            <person name="Jabbari K."/>
            <person name="Bowler C."/>
            <person name="Panaud O."/>
            <person name="Piegu B."/>
            <person name="Ball S.G."/>
            <person name="Ral J.-P."/>
            <person name="Bouget F.-Y."/>
            <person name="Piganeau G."/>
            <person name="De Baets B."/>
            <person name="Picard A."/>
            <person name="Delseny M."/>
            <person name="Demaille J."/>
            <person name="Van de Peer Y."/>
            <person name="Moreau H."/>
        </authorList>
    </citation>
    <scope>NUCLEOTIDE SEQUENCE [LARGE SCALE GENOMIC DNA]</scope>
    <source>
        <strain evidence="9 11">OTTH0595</strain>
    </source>
</reference>
<dbReference type="NCBIfam" id="TIGR02346">
    <property type="entry name" value="chap_CCT_theta"/>
    <property type="match status" value="1"/>
</dbReference>
<keyword evidence="11" id="KW-1185">Reference proteome</keyword>
<comment type="subcellular location">
    <subcellularLocation>
        <location evidence="1">Cytoplasm</location>
    </subcellularLocation>
</comment>
<evidence type="ECO:0000256" key="1">
    <source>
        <dbReference type="ARBA" id="ARBA00004496"/>
    </source>
</evidence>
<evidence type="ECO:0000256" key="8">
    <source>
        <dbReference type="RuleBase" id="RU004187"/>
    </source>
</evidence>
<dbReference type="InterPro" id="IPR017998">
    <property type="entry name" value="Chaperone_TCP-1"/>
</dbReference>
<dbReference type="OrthoDB" id="1748577at2759"/>
<name>A0A090M3E3_OSTTA</name>
<dbReference type="Proteomes" id="UP000009170">
    <property type="component" value="Unassembled WGS sequence"/>
</dbReference>
<dbReference type="SUPFAM" id="SSF52029">
    <property type="entry name" value="GroEL apical domain-like"/>
    <property type="match status" value="1"/>
</dbReference>
<accession>A0A454XXR3</accession>
<dbReference type="InParanoid" id="A0A090M3E3"/>
<dbReference type="GO" id="GO:0005737">
    <property type="term" value="C:cytoplasm"/>
    <property type="evidence" value="ECO:0007669"/>
    <property type="project" value="UniProtKB-SubCell"/>
</dbReference>
<protein>
    <recommendedName>
        <fullName evidence="7">CCT-theta</fullName>
    </recommendedName>
</protein>
<reference evidence="10" key="3">
    <citation type="submission" date="2017-04" db="EMBL/GenBank/DDBJ databases">
        <title>Population genomics of picophytoplankton unveils novel chromosome hypervariability.</title>
        <authorList>
            <consortium name="DOE Joint Genome Institute"/>
            <person name="Blanc-Mathieu R."/>
            <person name="Krasovec M."/>
            <person name="Hebrard M."/>
            <person name="Yau S."/>
            <person name="Desgranges E."/>
            <person name="Martin J."/>
            <person name="Schackwitz W."/>
            <person name="Kuo A."/>
            <person name="Salin G."/>
            <person name="Donnadieu C."/>
            <person name="Desdevises Y."/>
            <person name="Sanchez-Ferandin S."/>
            <person name="Moreau H."/>
            <person name="Rivals E."/>
            <person name="Grigoriev I.V."/>
            <person name="Grimsley N."/>
            <person name="Eyre-Walker A."/>
            <person name="Piganeau G."/>
        </authorList>
    </citation>
    <scope>NUCLEOTIDE SEQUENCE [LARGE SCALE GENOMIC DNA]</scope>
    <source>
        <strain evidence="10">RCC 1115</strain>
    </source>
</reference>
<keyword evidence="4 8" id="KW-0547">Nucleotide-binding</keyword>
<dbReference type="FunFam" id="3.50.7.10:FF:000008">
    <property type="entry name" value="T-complex protein 1 subunit theta"/>
    <property type="match status" value="1"/>
</dbReference>
<dbReference type="PROSITE" id="PS00995">
    <property type="entry name" value="TCP1_3"/>
    <property type="match status" value="1"/>
</dbReference>
<evidence type="ECO:0000256" key="5">
    <source>
        <dbReference type="ARBA" id="ARBA00022840"/>
    </source>
</evidence>
<dbReference type="GO" id="GO:0051082">
    <property type="term" value="F:unfolded protein binding"/>
    <property type="evidence" value="ECO:0007669"/>
    <property type="project" value="InterPro"/>
</dbReference>
<dbReference type="SUPFAM" id="SSF48592">
    <property type="entry name" value="GroEL equatorial domain-like"/>
    <property type="match status" value="1"/>
</dbReference>
<evidence type="ECO:0000313" key="10">
    <source>
        <dbReference type="EMBL" id="OUS43952.1"/>
    </source>
</evidence>
<dbReference type="InterPro" id="IPR027410">
    <property type="entry name" value="TCP-1-like_intermed_sf"/>
</dbReference>
<reference evidence="9" key="2">
    <citation type="journal article" date="2014" name="BMC Genomics">
        <title>An improved genome of the model marine alga Ostreococcus tauri unfolds by assessing Illumina de novo assemblies.</title>
        <authorList>
            <person name="Blanc-Mathieu R."/>
            <person name="Verhelst B."/>
            <person name="Derelle E."/>
            <person name="Rombauts S."/>
            <person name="Bouget F.Y."/>
            <person name="Carre I."/>
            <person name="Chateau A."/>
            <person name="Eyre-Walker A."/>
            <person name="Grimsley N."/>
            <person name="Moreau H."/>
            <person name="Piegu B."/>
            <person name="Rivals E."/>
            <person name="Schackwitz W."/>
            <person name="Van de Peer Y."/>
            <person name="Piganeau G."/>
        </authorList>
    </citation>
    <scope>NUCLEOTIDE SEQUENCE</scope>
    <source>
        <strain evidence="9">RCC4221</strain>
    </source>
</reference>
<accession>A0A1Y5I9X1</accession>
<dbReference type="SUPFAM" id="SSF54849">
    <property type="entry name" value="GroEL-intermediate domain like"/>
    <property type="match status" value="1"/>
</dbReference>
<comment type="similarity">
    <text evidence="2 8">Belongs to the TCP-1 chaperonin family.</text>
</comment>
<keyword evidence="6 8" id="KW-0143">Chaperone</keyword>
<dbReference type="Proteomes" id="UP000195557">
    <property type="component" value="Unassembled WGS sequence"/>
</dbReference>